<dbReference type="InterPro" id="IPR002491">
    <property type="entry name" value="ABC_transptr_periplasmic_BD"/>
</dbReference>
<comment type="similarity">
    <text evidence="2">Belongs to the bacterial solute-binding protein 8 family.</text>
</comment>
<keyword evidence="4" id="KW-0732">Signal</keyword>
<evidence type="ECO:0000313" key="6">
    <source>
        <dbReference type="EMBL" id="PZF83820.1"/>
    </source>
</evidence>
<evidence type="ECO:0000256" key="3">
    <source>
        <dbReference type="ARBA" id="ARBA00022448"/>
    </source>
</evidence>
<evidence type="ECO:0000313" key="7">
    <source>
        <dbReference type="Proteomes" id="UP000248764"/>
    </source>
</evidence>
<dbReference type="PROSITE" id="PS51318">
    <property type="entry name" value="TAT"/>
    <property type="match status" value="1"/>
</dbReference>
<dbReference type="SUPFAM" id="SSF53807">
    <property type="entry name" value="Helical backbone' metal receptor"/>
    <property type="match status" value="1"/>
</dbReference>
<dbReference type="RefSeq" id="WP_111254717.1">
    <property type="nucleotide sequence ID" value="NZ_POTW01000021.1"/>
</dbReference>
<dbReference type="InterPro" id="IPR006311">
    <property type="entry name" value="TAT_signal"/>
</dbReference>
<dbReference type="InterPro" id="IPR051313">
    <property type="entry name" value="Bact_iron-sidero_bind"/>
</dbReference>
<feature type="domain" description="Fe/B12 periplasmic-binding" evidence="5">
    <location>
        <begin position="66"/>
        <end position="331"/>
    </location>
</feature>
<name>A0A2W2BEW4_9ACTN</name>
<dbReference type="PANTHER" id="PTHR30532">
    <property type="entry name" value="IRON III DICITRATE-BINDING PERIPLASMIC PROTEIN"/>
    <property type="match status" value="1"/>
</dbReference>
<dbReference type="PANTHER" id="PTHR30532:SF1">
    <property type="entry name" value="IRON(3+)-HYDROXAMATE-BINDING PROTEIN FHUD"/>
    <property type="match status" value="1"/>
</dbReference>
<keyword evidence="3" id="KW-0813">Transport</keyword>
<dbReference type="Gene3D" id="3.40.50.1980">
    <property type="entry name" value="Nitrogenase molybdenum iron protein domain"/>
    <property type="match status" value="2"/>
</dbReference>
<accession>A0A2W2BEW4</accession>
<sequence length="331" mass="35234">MATTLLTRPAQIDDDATRRQFLAILSAAGILAGCGTSEPRPRATSTTRSVQDVFGATIEVPADPQRVVVMDQQILGNLISLGFETDRIAGFAKADVADLSTLDYLGVPDLIAGLTDVGTHAEPNAEKILLANPDLILIVAETGFDDYYGPIFKTLETIDVPTVAVRNGYRTFDESMELLLGVGTVVGRESAARDVAAALRERIDDVASAAQAGGALPTAAYLRVFGDSYGSVCSPILDRLGLPGTRPTPEEFFTEVSGEELGRFDHEVLFVSASQDPDETMAQLEAHPLWSRLPAVSAGRVHVVDDAVWGAGYSVPAYEAQLEDAADALRN</sequence>
<keyword evidence="7" id="KW-1185">Reference proteome</keyword>
<dbReference type="GO" id="GO:0030288">
    <property type="term" value="C:outer membrane-bounded periplasmic space"/>
    <property type="evidence" value="ECO:0007669"/>
    <property type="project" value="TreeGrafter"/>
</dbReference>
<dbReference type="EMBL" id="POTW01000021">
    <property type="protein sequence ID" value="PZF83820.1"/>
    <property type="molecule type" value="Genomic_DNA"/>
</dbReference>
<gene>
    <name evidence="6" type="ORF">C1I92_11070</name>
</gene>
<dbReference type="GO" id="GO:1901678">
    <property type="term" value="P:iron coordination entity transport"/>
    <property type="evidence" value="ECO:0007669"/>
    <property type="project" value="UniProtKB-ARBA"/>
</dbReference>
<dbReference type="Proteomes" id="UP000248764">
    <property type="component" value="Unassembled WGS sequence"/>
</dbReference>
<comment type="subcellular location">
    <subcellularLocation>
        <location evidence="1">Cell envelope</location>
    </subcellularLocation>
</comment>
<evidence type="ECO:0000256" key="4">
    <source>
        <dbReference type="ARBA" id="ARBA00022729"/>
    </source>
</evidence>
<dbReference type="AlphaFoldDB" id="A0A2W2BEW4"/>
<dbReference type="Pfam" id="PF01497">
    <property type="entry name" value="Peripla_BP_2"/>
    <property type="match status" value="1"/>
</dbReference>
<evidence type="ECO:0000256" key="2">
    <source>
        <dbReference type="ARBA" id="ARBA00008814"/>
    </source>
</evidence>
<proteinExistence type="inferred from homology"/>
<comment type="caution">
    <text evidence="6">The sequence shown here is derived from an EMBL/GenBank/DDBJ whole genome shotgun (WGS) entry which is preliminary data.</text>
</comment>
<protein>
    <recommendedName>
        <fullName evidence="5">Fe/B12 periplasmic-binding domain-containing protein</fullName>
    </recommendedName>
</protein>
<evidence type="ECO:0000256" key="1">
    <source>
        <dbReference type="ARBA" id="ARBA00004196"/>
    </source>
</evidence>
<evidence type="ECO:0000259" key="5">
    <source>
        <dbReference type="PROSITE" id="PS50983"/>
    </source>
</evidence>
<dbReference type="PROSITE" id="PS50983">
    <property type="entry name" value="FE_B12_PBP"/>
    <property type="match status" value="1"/>
</dbReference>
<organism evidence="6 7">
    <name type="scientific">Jiangella anatolica</name>
    <dbReference type="NCBI Taxonomy" id="2670374"/>
    <lineage>
        <taxon>Bacteria</taxon>
        <taxon>Bacillati</taxon>
        <taxon>Actinomycetota</taxon>
        <taxon>Actinomycetes</taxon>
        <taxon>Jiangellales</taxon>
        <taxon>Jiangellaceae</taxon>
        <taxon>Jiangella</taxon>
    </lineage>
</organism>
<reference evidence="6 7" key="1">
    <citation type="submission" date="2018-01" db="EMBL/GenBank/DDBJ databases">
        <title>Draft genome sequence of Jiangella sp. GTF31.</title>
        <authorList>
            <person name="Sahin N."/>
            <person name="Ay H."/>
            <person name="Saygin H."/>
        </authorList>
    </citation>
    <scope>NUCLEOTIDE SEQUENCE [LARGE SCALE GENOMIC DNA]</scope>
    <source>
        <strain evidence="6 7">GTF31</strain>
    </source>
</reference>